<dbReference type="Proteomes" id="UP000036503">
    <property type="component" value="Unassembled WGS sequence"/>
</dbReference>
<name>A0A0J6WT63_9FIRM</name>
<evidence type="ECO:0000313" key="2">
    <source>
        <dbReference type="Proteomes" id="UP000036503"/>
    </source>
</evidence>
<keyword evidence="2" id="KW-1185">Reference proteome</keyword>
<dbReference type="PROSITE" id="PS51257">
    <property type="entry name" value="PROKAR_LIPOPROTEIN"/>
    <property type="match status" value="1"/>
</dbReference>
<gene>
    <name evidence="1" type="ORF">AB840_12230</name>
</gene>
<sequence length="190" mass="22225">MIKNIFVLLYMFLSCVNIAFSYDIQLPNQNYIEHGNTFSRYIRLHTTDNPQYYQYINERYAFSVLVPKSFILAYYPQNGDGGIFYSSNKTASLRVSGGHAINPLDTYFEDQKEKIGYSNIDFSDNGDNWFVISWITGDKIHYQKMFVLDGYENNMEIIYPISQKEVYDEMVSTIEESFTPGWLTGYKVWG</sequence>
<reference evidence="1 2" key="1">
    <citation type="submission" date="2015-06" db="EMBL/GenBank/DDBJ databases">
        <title>Draft genome sequence of beer spoilage bacterium Megasphaera cerevisiae type strain 20462.</title>
        <authorList>
            <person name="Kutumbaka K."/>
            <person name="Pasmowitz J."/>
            <person name="Mategko J."/>
            <person name="Reyes D."/>
            <person name="Friedrich A."/>
            <person name="Han S."/>
            <person name="Martens-Habbena W."/>
            <person name="Neal-McKinney J."/>
            <person name="Janagama H.K."/>
            <person name="Nadala C."/>
            <person name="Samadpour M."/>
        </authorList>
    </citation>
    <scope>NUCLEOTIDE SEQUENCE [LARGE SCALE GENOMIC DNA]</scope>
    <source>
        <strain evidence="1 2">DSM 20462</strain>
    </source>
</reference>
<proteinExistence type="predicted"/>
<dbReference type="AlphaFoldDB" id="A0A0J6WT63"/>
<organism evidence="1 2">
    <name type="scientific">Megasphaera cerevisiae DSM 20462</name>
    <dbReference type="NCBI Taxonomy" id="1122219"/>
    <lineage>
        <taxon>Bacteria</taxon>
        <taxon>Bacillati</taxon>
        <taxon>Bacillota</taxon>
        <taxon>Negativicutes</taxon>
        <taxon>Veillonellales</taxon>
        <taxon>Veillonellaceae</taxon>
        <taxon>Megasphaera</taxon>
    </lineage>
</organism>
<dbReference type="PATRIC" id="fig|1122219.3.peg.2423"/>
<evidence type="ECO:0000313" key="1">
    <source>
        <dbReference type="EMBL" id="KMO85694.1"/>
    </source>
</evidence>
<dbReference type="RefSeq" id="WP_048515128.1">
    <property type="nucleotide sequence ID" value="NZ_FUXD01000040.1"/>
</dbReference>
<comment type="caution">
    <text evidence="1">The sequence shown here is derived from an EMBL/GenBank/DDBJ whole genome shotgun (WGS) entry which is preliminary data.</text>
</comment>
<protein>
    <submittedName>
        <fullName evidence="1">Uncharacterized protein</fullName>
    </submittedName>
</protein>
<dbReference type="OrthoDB" id="1957749at2"/>
<accession>A0A0J6WT63</accession>
<dbReference type="InParanoid" id="A0A0J6WT63"/>
<dbReference type="EMBL" id="LEKT01000050">
    <property type="protein sequence ID" value="KMO85694.1"/>
    <property type="molecule type" value="Genomic_DNA"/>
</dbReference>